<gene>
    <name evidence="7" type="ORF">R4146_06845</name>
</gene>
<name>A0ABU8SLU4_9LACO</name>
<evidence type="ECO:0000259" key="6">
    <source>
        <dbReference type="PROSITE" id="PS50937"/>
    </source>
</evidence>
<evidence type="ECO:0000256" key="1">
    <source>
        <dbReference type="ARBA" id="ARBA00022491"/>
    </source>
</evidence>
<dbReference type="InterPro" id="IPR009061">
    <property type="entry name" value="DNA-bd_dom_put_sf"/>
</dbReference>
<keyword evidence="3" id="KW-0238">DNA-binding</keyword>
<dbReference type="PROSITE" id="PS50937">
    <property type="entry name" value="HTH_MERR_2"/>
    <property type="match status" value="1"/>
</dbReference>
<dbReference type="InterPro" id="IPR047057">
    <property type="entry name" value="MerR_fam"/>
</dbReference>
<keyword evidence="2" id="KW-0805">Transcription regulation</keyword>
<dbReference type="SUPFAM" id="SSF46955">
    <property type="entry name" value="Putative DNA-binding domain"/>
    <property type="match status" value="1"/>
</dbReference>
<evidence type="ECO:0000256" key="5">
    <source>
        <dbReference type="SAM" id="Coils"/>
    </source>
</evidence>
<dbReference type="Gene3D" id="1.10.1660.10">
    <property type="match status" value="1"/>
</dbReference>
<keyword evidence="5" id="KW-0175">Coiled coil</keyword>
<keyword evidence="8" id="KW-1185">Reference proteome</keyword>
<protein>
    <submittedName>
        <fullName evidence="7">MerR family transcriptional regulator</fullName>
    </submittedName>
</protein>
<comment type="caution">
    <text evidence="7">The sequence shown here is derived from an EMBL/GenBank/DDBJ whole genome shotgun (WGS) entry which is preliminary data.</text>
</comment>
<feature type="domain" description="HTH merR-type" evidence="6">
    <location>
        <begin position="1"/>
        <end position="70"/>
    </location>
</feature>
<dbReference type="RefSeq" id="WP_339960714.1">
    <property type="nucleotide sequence ID" value="NZ_JAWMWH010000003.1"/>
</dbReference>
<feature type="coiled-coil region" evidence="5">
    <location>
        <begin position="89"/>
        <end position="123"/>
    </location>
</feature>
<evidence type="ECO:0000313" key="7">
    <source>
        <dbReference type="EMBL" id="MEJ6400860.1"/>
    </source>
</evidence>
<sequence length="133" mass="15506">MLTVKQVAKKLKISEYTVRYYTNLGLVPNVKRNANNEREFDDDAIEWLYGCKMLRSTGMSIKNIKRYVDLCAQGTDSIESRFQMIINERDIAAQRVKDANENLDFLNQKVQIYEQAIKNKNDVDPLNPKQNRS</sequence>
<evidence type="ECO:0000256" key="4">
    <source>
        <dbReference type="ARBA" id="ARBA00023163"/>
    </source>
</evidence>
<keyword evidence="4" id="KW-0804">Transcription</keyword>
<keyword evidence="1" id="KW-0678">Repressor</keyword>
<proteinExistence type="predicted"/>
<dbReference type="PANTHER" id="PTHR30204:SF69">
    <property type="entry name" value="MERR-FAMILY TRANSCRIPTIONAL REGULATOR"/>
    <property type="match status" value="1"/>
</dbReference>
<evidence type="ECO:0000313" key="8">
    <source>
        <dbReference type="Proteomes" id="UP001370590"/>
    </source>
</evidence>
<organism evidence="7 8">
    <name type="scientific">Nicoliella lavandulae</name>
    <dbReference type="NCBI Taxonomy" id="3082954"/>
    <lineage>
        <taxon>Bacteria</taxon>
        <taxon>Bacillati</taxon>
        <taxon>Bacillota</taxon>
        <taxon>Bacilli</taxon>
        <taxon>Lactobacillales</taxon>
        <taxon>Lactobacillaceae</taxon>
        <taxon>Nicoliella</taxon>
    </lineage>
</organism>
<accession>A0ABU8SLU4</accession>
<evidence type="ECO:0000256" key="3">
    <source>
        <dbReference type="ARBA" id="ARBA00023125"/>
    </source>
</evidence>
<dbReference type="EMBL" id="JAWMWH010000003">
    <property type="protein sequence ID" value="MEJ6400860.1"/>
    <property type="molecule type" value="Genomic_DNA"/>
</dbReference>
<dbReference type="Pfam" id="PF13411">
    <property type="entry name" value="MerR_1"/>
    <property type="match status" value="1"/>
</dbReference>
<dbReference type="SMART" id="SM00422">
    <property type="entry name" value="HTH_MERR"/>
    <property type="match status" value="1"/>
</dbReference>
<dbReference type="InterPro" id="IPR000551">
    <property type="entry name" value="MerR-type_HTH_dom"/>
</dbReference>
<reference evidence="7 8" key="1">
    <citation type="submission" date="2023-10" db="EMBL/GenBank/DDBJ databases">
        <title>Nicoliella lavandulae sp. nov. isolated from Lavandula angustifolia flowers.</title>
        <authorList>
            <person name="Alcantara C."/>
            <person name="Zuniga M."/>
            <person name="Landete J.M."/>
            <person name="Monedero V."/>
        </authorList>
    </citation>
    <scope>NUCLEOTIDE SEQUENCE [LARGE SCALE GENOMIC DNA]</scope>
    <source>
        <strain evidence="7 8">Es01</strain>
    </source>
</reference>
<dbReference type="CDD" id="cd01109">
    <property type="entry name" value="HTH_YyaN"/>
    <property type="match status" value="1"/>
</dbReference>
<evidence type="ECO:0000256" key="2">
    <source>
        <dbReference type="ARBA" id="ARBA00023015"/>
    </source>
</evidence>
<dbReference type="Proteomes" id="UP001370590">
    <property type="component" value="Unassembled WGS sequence"/>
</dbReference>
<dbReference type="PANTHER" id="PTHR30204">
    <property type="entry name" value="REDOX-CYCLING DRUG-SENSING TRANSCRIPTIONAL ACTIVATOR SOXR"/>
    <property type="match status" value="1"/>
</dbReference>